<feature type="transmembrane region" description="Helical" evidence="7">
    <location>
        <begin position="371"/>
        <end position="394"/>
    </location>
</feature>
<evidence type="ECO:0000313" key="9">
    <source>
        <dbReference type="Proteomes" id="UP001501353"/>
    </source>
</evidence>
<gene>
    <name evidence="8" type="ORF">GCM10022212_12510</name>
</gene>
<evidence type="ECO:0000256" key="4">
    <source>
        <dbReference type="ARBA" id="ARBA00022692"/>
    </source>
</evidence>
<feature type="transmembrane region" description="Helical" evidence="7">
    <location>
        <begin position="175"/>
        <end position="194"/>
    </location>
</feature>
<evidence type="ECO:0000256" key="7">
    <source>
        <dbReference type="SAM" id="Phobius"/>
    </source>
</evidence>
<feature type="transmembrane region" description="Helical" evidence="7">
    <location>
        <begin position="293"/>
        <end position="318"/>
    </location>
</feature>
<evidence type="ECO:0000256" key="2">
    <source>
        <dbReference type="ARBA" id="ARBA00022448"/>
    </source>
</evidence>
<keyword evidence="4 7" id="KW-0812">Transmembrane</keyword>
<dbReference type="Pfam" id="PF05977">
    <property type="entry name" value="MFS_3"/>
    <property type="match status" value="1"/>
</dbReference>
<feature type="transmembrane region" description="Helical" evidence="7">
    <location>
        <begin position="222"/>
        <end position="247"/>
    </location>
</feature>
<feature type="transmembrane region" description="Helical" evidence="7">
    <location>
        <begin position="259"/>
        <end position="281"/>
    </location>
</feature>
<dbReference type="InterPro" id="IPR010290">
    <property type="entry name" value="TM_effector"/>
</dbReference>
<protein>
    <submittedName>
        <fullName evidence="8">MFS transporter</fullName>
    </submittedName>
</protein>
<keyword evidence="9" id="KW-1185">Reference proteome</keyword>
<keyword evidence="6 7" id="KW-0472">Membrane</keyword>
<evidence type="ECO:0000256" key="6">
    <source>
        <dbReference type="ARBA" id="ARBA00023136"/>
    </source>
</evidence>
<feature type="transmembrane region" description="Helical" evidence="7">
    <location>
        <begin position="82"/>
        <end position="101"/>
    </location>
</feature>
<comment type="subcellular location">
    <subcellularLocation>
        <location evidence="1">Cell membrane</location>
        <topology evidence="1">Multi-pass membrane protein</topology>
    </subcellularLocation>
</comment>
<feature type="transmembrane region" description="Helical" evidence="7">
    <location>
        <begin position="21"/>
        <end position="43"/>
    </location>
</feature>
<evidence type="ECO:0000256" key="5">
    <source>
        <dbReference type="ARBA" id="ARBA00022989"/>
    </source>
</evidence>
<feature type="transmembrane region" description="Helical" evidence="7">
    <location>
        <begin position="146"/>
        <end position="169"/>
    </location>
</feature>
<evidence type="ECO:0000256" key="1">
    <source>
        <dbReference type="ARBA" id="ARBA00004651"/>
    </source>
</evidence>
<reference evidence="9" key="1">
    <citation type="journal article" date="2019" name="Int. J. Syst. Evol. Microbiol.">
        <title>The Global Catalogue of Microorganisms (GCM) 10K type strain sequencing project: providing services to taxonomists for standard genome sequencing and annotation.</title>
        <authorList>
            <consortium name="The Broad Institute Genomics Platform"/>
            <consortium name="The Broad Institute Genome Sequencing Center for Infectious Disease"/>
            <person name="Wu L."/>
            <person name="Ma J."/>
        </authorList>
    </citation>
    <scope>NUCLEOTIDE SEQUENCE [LARGE SCALE GENOMIC DNA]</scope>
    <source>
        <strain evidence="9">JCM 16673</strain>
    </source>
</reference>
<dbReference type="RefSeq" id="WP_344762413.1">
    <property type="nucleotide sequence ID" value="NZ_BAAAZE010000007.1"/>
</dbReference>
<dbReference type="Gene3D" id="1.20.1250.20">
    <property type="entry name" value="MFS general substrate transporter like domains"/>
    <property type="match status" value="1"/>
</dbReference>
<sequence>MASTGSDRFGVLRHRNFRFYLSARLLATLAVQMQSVAIGWQVYAMTGNVFDLGLIGLAQFAPFLLLILFAGHAADRYDRRKIIIGCFVAQFVCGLGLLAFTFLNLTVVWPIFAVLVLFGSARAFMMPASQAILINMVPKDSFSKAVALSSSSFHVAVIVGPVLGGLLYLAGPTTVYLIVAALLTLATGLMLMTCTTPQVTHREPPTLHSLLEGLRFVWSRPVVLGAISLDLFAVLFGGATALLPAIASDILHVGPTGLGLLRTAPAVGAAITSIALTFWPISRRVGQWMFGGVALFGAGTVVLGLTSSMTVALIALVLMGVGDMVSVFIRHLLVQYETPDAIRGRVSAVNAVFIGASNELGEFESGITAGWFGLVPAILIGGVATLAVTAAWALGFPVLSKMDRFPHVSKDQDNRS</sequence>
<comment type="caution">
    <text evidence="8">The sequence shown here is derived from an EMBL/GenBank/DDBJ whole genome shotgun (WGS) entry which is preliminary data.</text>
</comment>
<evidence type="ECO:0000256" key="3">
    <source>
        <dbReference type="ARBA" id="ARBA00022475"/>
    </source>
</evidence>
<dbReference type="SUPFAM" id="SSF103473">
    <property type="entry name" value="MFS general substrate transporter"/>
    <property type="match status" value="1"/>
</dbReference>
<keyword evidence="3" id="KW-1003">Cell membrane</keyword>
<keyword evidence="5 7" id="KW-1133">Transmembrane helix</keyword>
<dbReference type="CDD" id="cd06173">
    <property type="entry name" value="MFS_MefA_like"/>
    <property type="match status" value="1"/>
</dbReference>
<dbReference type="EMBL" id="BAAAZE010000007">
    <property type="protein sequence ID" value="GAA4018230.1"/>
    <property type="molecule type" value="Genomic_DNA"/>
</dbReference>
<dbReference type="Proteomes" id="UP001501353">
    <property type="component" value="Unassembled WGS sequence"/>
</dbReference>
<accession>A0ABP7SY38</accession>
<keyword evidence="2" id="KW-0813">Transport</keyword>
<organism evidence="8 9">
    <name type="scientific">Actimicrobium antarcticum</name>
    <dbReference type="NCBI Taxonomy" id="1051899"/>
    <lineage>
        <taxon>Bacteria</taxon>
        <taxon>Pseudomonadati</taxon>
        <taxon>Pseudomonadota</taxon>
        <taxon>Betaproteobacteria</taxon>
        <taxon>Burkholderiales</taxon>
        <taxon>Oxalobacteraceae</taxon>
        <taxon>Actimicrobium</taxon>
    </lineage>
</organism>
<name>A0ABP7SY38_9BURK</name>
<evidence type="ECO:0000313" key="8">
    <source>
        <dbReference type="EMBL" id="GAA4018230.1"/>
    </source>
</evidence>
<feature type="transmembrane region" description="Helical" evidence="7">
    <location>
        <begin position="49"/>
        <end position="70"/>
    </location>
</feature>
<dbReference type="PANTHER" id="PTHR23513:SF9">
    <property type="entry name" value="ENTEROBACTIN EXPORTER ENTS"/>
    <property type="match status" value="1"/>
</dbReference>
<feature type="transmembrane region" description="Helical" evidence="7">
    <location>
        <begin position="107"/>
        <end position="125"/>
    </location>
</feature>
<dbReference type="PANTHER" id="PTHR23513">
    <property type="entry name" value="INTEGRAL MEMBRANE EFFLUX PROTEIN-RELATED"/>
    <property type="match status" value="1"/>
</dbReference>
<dbReference type="InterPro" id="IPR036259">
    <property type="entry name" value="MFS_trans_sf"/>
</dbReference>
<proteinExistence type="predicted"/>